<dbReference type="Pfam" id="PF07811">
    <property type="entry name" value="TadE"/>
    <property type="match status" value="1"/>
</dbReference>
<evidence type="ECO:0000313" key="3">
    <source>
        <dbReference type="EMBL" id="RDV05772.1"/>
    </source>
</evidence>
<keyword evidence="4" id="KW-1185">Reference proteome</keyword>
<evidence type="ECO:0000313" key="4">
    <source>
        <dbReference type="Proteomes" id="UP000263993"/>
    </source>
</evidence>
<organism evidence="3 4">
    <name type="scientific">Undibacter mobilis</name>
    <dbReference type="NCBI Taxonomy" id="2292256"/>
    <lineage>
        <taxon>Bacteria</taxon>
        <taxon>Pseudomonadati</taxon>
        <taxon>Pseudomonadota</taxon>
        <taxon>Alphaproteobacteria</taxon>
        <taxon>Hyphomicrobiales</taxon>
        <taxon>Nitrobacteraceae</taxon>
        <taxon>Undibacter</taxon>
    </lineage>
</organism>
<name>A0A371BDU3_9BRAD</name>
<keyword evidence="1" id="KW-0812">Transmembrane</keyword>
<dbReference type="Proteomes" id="UP000263993">
    <property type="component" value="Unassembled WGS sequence"/>
</dbReference>
<feature type="transmembrane region" description="Helical" evidence="1">
    <location>
        <begin position="33"/>
        <end position="52"/>
    </location>
</feature>
<comment type="caution">
    <text evidence="3">The sequence shown here is derived from an EMBL/GenBank/DDBJ whole genome shotgun (WGS) entry which is preliminary data.</text>
</comment>
<dbReference type="InterPro" id="IPR012495">
    <property type="entry name" value="TadE-like_dom"/>
</dbReference>
<keyword evidence="1" id="KW-0472">Membrane</keyword>
<evidence type="ECO:0000259" key="2">
    <source>
        <dbReference type="Pfam" id="PF07811"/>
    </source>
</evidence>
<gene>
    <name evidence="3" type="ORF">DXH78_07750</name>
</gene>
<reference evidence="4" key="1">
    <citation type="submission" date="2018-08" db="EMBL/GenBank/DDBJ databases">
        <authorList>
            <person name="Kim S.-J."/>
            <person name="Jung G.-Y."/>
        </authorList>
    </citation>
    <scope>NUCLEOTIDE SEQUENCE [LARGE SCALE GENOMIC DNA]</scope>
    <source>
        <strain evidence="4">GY_H</strain>
    </source>
</reference>
<dbReference type="OrthoDB" id="7990385at2"/>
<dbReference type="EMBL" id="QRGO01000001">
    <property type="protein sequence ID" value="RDV05772.1"/>
    <property type="molecule type" value="Genomic_DNA"/>
</dbReference>
<protein>
    <submittedName>
        <fullName evidence="3">Pilus assembly protein</fullName>
    </submittedName>
</protein>
<accession>A0A371BDU3</accession>
<evidence type="ECO:0000256" key="1">
    <source>
        <dbReference type="SAM" id="Phobius"/>
    </source>
</evidence>
<sequence>MLNRIKNVIGERCGALKRSRLGRRFIKQQDGAAAVEFALVATPFLALIFAIIESAMVFFAGQSLEAATAAAARLILTGQAQTTGYSANDFKTQVCNRVASLFDCSGGVYVDVKTYSNFTSVSSTPPVTNGKLDTSNMTYTPGGPGCIVKVAIYYQWPIYVSLLGNNLSNLNGNKRLLVATSVFRNEPYGGTGGC</sequence>
<dbReference type="AlphaFoldDB" id="A0A371BDU3"/>
<keyword evidence="1" id="KW-1133">Transmembrane helix</keyword>
<feature type="domain" description="TadE-like" evidence="2">
    <location>
        <begin position="31"/>
        <end position="73"/>
    </location>
</feature>
<proteinExistence type="predicted"/>
<dbReference type="RefSeq" id="WP_115516495.1">
    <property type="nucleotide sequence ID" value="NZ_QRGO01000001.1"/>
</dbReference>